<dbReference type="EMBL" id="CABPRV010000010">
    <property type="protein sequence ID" value="VVE34306.1"/>
    <property type="molecule type" value="Genomic_DNA"/>
</dbReference>
<reference evidence="1 2" key="1">
    <citation type="submission" date="2019-08" db="EMBL/GenBank/DDBJ databases">
        <authorList>
            <person name="Peeters C."/>
        </authorList>
    </citation>
    <scope>NUCLEOTIDE SEQUENCE [LARGE SCALE GENOMIC DNA]</scope>
    <source>
        <strain evidence="1 2">LMG 20602</strain>
    </source>
</reference>
<name>A0ABY6W707_9BURK</name>
<dbReference type="Proteomes" id="UP000366065">
    <property type="component" value="Unassembled WGS sequence"/>
</dbReference>
<evidence type="ECO:0000313" key="1">
    <source>
        <dbReference type="EMBL" id="VVE34306.1"/>
    </source>
</evidence>
<organism evidence="1 2">
    <name type="scientific">Pandoraea capi</name>
    <dbReference type="NCBI Taxonomy" id="2508286"/>
    <lineage>
        <taxon>Bacteria</taxon>
        <taxon>Pseudomonadati</taxon>
        <taxon>Pseudomonadota</taxon>
        <taxon>Betaproteobacteria</taxon>
        <taxon>Burkholderiales</taxon>
        <taxon>Burkholderiaceae</taxon>
        <taxon>Pandoraea</taxon>
    </lineage>
</organism>
<sequence>MGAKASACQDVVRFRQTKGRGGMQWLGAQQGFGSITDLCERVAICRGVANEGDEAAKALHVAQRMPDFQGASQRSTTRDNSFATLAAFGADFLDFLDELAQRGRNLSRQEHS</sequence>
<evidence type="ECO:0000313" key="2">
    <source>
        <dbReference type="Proteomes" id="UP000366065"/>
    </source>
</evidence>
<accession>A0ABY6W707</accession>
<keyword evidence="2" id="KW-1185">Reference proteome</keyword>
<comment type="caution">
    <text evidence="1">The sequence shown here is derived from an EMBL/GenBank/DDBJ whole genome shotgun (WGS) entry which is preliminary data.</text>
</comment>
<proteinExistence type="predicted"/>
<gene>
    <name evidence="1" type="ORF">PCA20602_03822</name>
</gene>
<protein>
    <submittedName>
        <fullName evidence="1">Uncharacterized protein</fullName>
    </submittedName>
</protein>